<comment type="caution">
    <text evidence="2">The sequence shown here is derived from an EMBL/GenBank/DDBJ whole genome shotgun (WGS) entry which is preliminary data.</text>
</comment>
<dbReference type="AlphaFoldDB" id="A0AAX6FDY9"/>
<dbReference type="EMBL" id="JANAVB010029620">
    <property type="protein sequence ID" value="KAJ6814536.1"/>
    <property type="molecule type" value="Genomic_DNA"/>
</dbReference>
<proteinExistence type="predicted"/>
<reference evidence="2" key="1">
    <citation type="journal article" date="2023" name="GigaByte">
        <title>Genome assembly of the bearded iris, Iris pallida Lam.</title>
        <authorList>
            <person name="Bruccoleri R.E."/>
            <person name="Oakeley E.J."/>
            <person name="Faust A.M.E."/>
            <person name="Altorfer M."/>
            <person name="Dessus-Babus S."/>
            <person name="Burckhardt D."/>
            <person name="Oertli M."/>
            <person name="Naumann U."/>
            <person name="Petersen F."/>
            <person name="Wong J."/>
        </authorList>
    </citation>
    <scope>NUCLEOTIDE SEQUENCE</scope>
    <source>
        <strain evidence="2">GSM-AAB239-AS_SAM_17_03QT</strain>
    </source>
</reference>
<evidence type="ECO:0000313" key="3">
    <source>
        <dbReference type="Proteomes" id="UP001140949"/>
    </source>
</evidence>
<gene>
    <name evidence="2" type="ORF">M6B38_137040</name>
</gene>
<accession>A0AAX6FDY9</accession>
<keyword evidence="3" id="KW-1185">Reference proteome</keyword>
<feature type="region of interest" description="Disordered" evidence="1">
    <location>
        <begin position="1"/>
        <end position="60"/>
    </location>
</feature>
<protein>
    <submittedName>
        <fullName evidence="2">F-box/kelch-repeat protein</fullName>
    </submittedName>
</protein>
<dbReference type="Proteomes" id="UP001140949">
    <property type="component" value="Unassembled WGS sequence"/>
</dbReference>
<evidence type="ECO:0000256" key="1">
    <source>
        <dbReference type="SAM" id="MobiDB-lite"/>
    </source>
</evidence>
<name>A0AAX6FDY9_IRIPA</name>
<sequence length="93" mass="9762">MTGPRPSSGFGVRRRLTVRSSPDLRSSPELEASELPATSLPGPSPPAGDLCSSCATAPTPTARANQTHELCSLPQQVATCCIFLASCWLPNRP</sequence>
<organism evidence="2 3">
    <name type="scientific">Iris pallida</name>
    <name type="common">Sweet iris</name>
    <dbReference type="NCBI Taxonomy" id="29817"/>
    <lineage>
        <taxon>Eukaryota</taxon>
        <taxon>Viridiplantae</taxon>
        <taxon>Streptophyta</taxon>
        <taxon>Embryophyta</taxon>
        <taxon>Tracheophyta</taxon>
        <taxon>Spermatophyta</taxon>
        <taxon>Magnoliopsida</taxon>
        <taxon>Liliopsida</taxon>
        <taxon>Asparagales</taxon>
        <taxon>Iridaceae</taxon>
        <taxon>Iridoideae</taxon>
        <taxon>Irideae</taxon>
        <taxon>Iris</taxon>
    </lineage>
</organism>
<evidence type="ECO:0000313" key="2">
    <source>
        <dbReference type="EMBL" id="KAJ6814536.1"/>
    </source>
</evidence>
<reference evidence="2" key="2">
    <citation type="submission" date="2023-04" db="EMBL/GenBank/DDBJ databases">
        <authorList>
            <person name="Bruccoleri R.E."/>
            <person name="Oakeley E.J."/>
            <person name="Faust A.-M."/>
            <person name="Dessus-Babus S."/>
            <person name="Altorfer M."/>
            <person name="Burckhardt D."/>
            <person name="Oertli M."/>
            <person name="Naumann U."/>
            <person name="Petersen F."/>
            <person name="Wong J."/>
        </authorList>
    </citation>
    <scope>NUCLEOTIDE SEQUENCE</scope>
    <source>
        <strain evidence="2">GSM-AAB239-AS_SAM_17_03QT</strain>
        <tissue evidence="2">Leaf</tissue>
    </source>
</reference>